<dbReference type="EMBL" id="JAPDRQ010000067">
    <property type="protein sequence ID" value="KAJ9657213.1"/>
    <property type="molecule type" value="Genomic_DNA"/>
</dbReference>
<dbReference type="Proteomes" id="UP001172386">
    <property type="component" value="Unassembled WGS sequence"/>
</dbReference>
<sequence>MKLRFACLLAISPLIIANVAQKPLVLPVYVENVTERLIETATKQQTYIYGAPRLGNTSFFPSGPMGQQLVLDSLVSFEEENAVISERTREDIEDLMKVVDVHANFTSVDDFKQLYEGQWRRSVPDGLNVGVLTNATLDLQFSMERLSASPFSLRRLHPTDDELPFDIDQSIVSQIAGEDLDSLHSKGQLFFVDHSVQLALPKTTRYSAACSAYFFIHSDSGDFLPLAIKTNTEFDLIYTPLDSQLDWTLAKIMMNSNEAIFNEAYHVAAAHAVQEIVHLAAVRTLSAAHPVLALLNRMMVGSYAPRPMGEAVLTNPGGVFDTYTSITGTGALQAITLYYHYGAGAYQSNYFITILESRGLINCTWGPPLQHYPFFEDTSSIYLSLQSFMKTFVESYYPADSIITFDNELQDWIKEGTKAAKIIDFPDSPIRNRQVLIDMLTHFAYLTVVHNTLNGGDPVSVSSSLPYHPASLHAPLPLQKGVTDIMPWLPNASTSIGEIALFAKFNRPVFESSSFLNIFNDTKFLGASNDAVRQAEQAFRDEMNALSSMIELWVFDADGLHRGMPSIWNALDPKKMALSSAI</sequence>
<name>A0ACC3A8R7_9EURO</name>
<evidence type="ECO:0000313" key="2">
    <source>
        <dbReference type="Proteomes" id="UP001172386"/>
    </source>
</evidence>
<organism evidence="1 2">
    <name type="scientific">Neophaeococcomyces mojaviensis</name>
    <dbReference type="NCBI Taxonomy" id="3383035"/>
    <lineage>
        <taxon>Eukaryota</taxon>
        <taxon>Fungi</taxon>
        <taxon>Dikarya</taxon>
        <taxon>Ascomycota</taxon>
        <taxon>Pezizomycotina</taxon>
        <taxon>Eurotiomycetes</taxon>
        <taxon>Chaetothyriomycetidae</taxon>
        <taxon>Chaetothyriales</taxon>
        <taxon>Chaetothyriales incertae sedis</taxon>
        <taxon>Neophaeococcomyces</taxon>
    </lineage>
</organism>
<comment type="caution">
    <text evidence="1">The sequence shown here is derived from an EMBL/GenBank/DDBJ whole genome shotgun (WGS) entry which is preliminary data.</text>
</comment>
<reference evidence="1" key="1">
    <citation type="submission" date="2022-10" db="EMBL/GenBank/DDBJ databases">
        <title>Culturing micro-colonial fungi from biological soil crusts in the Mojave desert and describing Neophaeococcomyces mojavensis, and introducing the new genera and species Taxawa tesnikishii.</title>
        <authorList>
            <person name="Kurbessoian T."/>
            <person name="Stajich J.E."/>
        </authorList>
    </citation>
    <scope>NUCLEOTIDE SEQUENCE</scope>
    <source>
        <strain evidence="1">JES_112</strain>
    </source>
</reference>
<accession>A0ACC3A8R7</accession>
<keyword evidence="2" id="KW-1185">Reference proteome</keyword>
<protein>
    <submittedName>
        <fullName evidence="1">Uncharacterized protein</fullName>
    </submittedName>
</protein>
<evidence type="ECO:0000313" key="1">
    <source>
        <dbReference type="EMBL" id="KAJ9657213.1"/>
    </source>
</evidence>
<proteinExistence type="predicted"/>
<gene>
    <name evidence="1" type="ORF">H2198_004439</name>
</gene>